<evidence type="ECO:0000313" key="2">
    <source>
        <dbReference type="Proteomes" id="UP000291116"/>
    </source>
</evidence>
<name>A0A448YZ89_9STRA</name>
<dbReference type="EMBL" id="CAACVS010000048">
    <property type="protein sequence ID" value="VEU35100.1"/>
    <property type="molecule type" value="Genomic_DNA"/>
</dbReference>
<organism evidence="1 2">
    <name type="scientific">Pseudo-nitzschia multistriata</name>
    <dbReference type="NCBI Taxonomy" id="183589"/>
    <lineage>
        <taxon>Eukaryota</taxon>
        <taxon>Sar</taxon>
        <taxon>Stramenopiles</taxon>
        <taxon>Ochrophyta</taxon>
        <taxon>Bacillariophyta</taxon>
        <taxon>Bacillariophyceae</taxon>
        <taxon>Bacillariophycidae</taxon>
        <taxon>Bacillariales</taxon>
        <taxon>Bacillariaceae</taxon>
        <taxon>Pseudo-nitzschia</taxon>
    </lineage>
</organism>
<evidence type="ECO:0000313" key="1">
    <source>
        <dbReference type="EMBL" id="VEU35100.1"/>
    </source>
</evidence>
<accession>A0A448YZ89</accession>
<reference evidence="1 2" key="1">
    <citation type="submission" date="2019-01" db="EMBL/GenBank/DDBJ databases">
        <authorList>
            <person name="Ferrante I. M."/>
        </authorList>
    </citation>
    <scope>NUCLEOTIDE SEQUENCE [LARGE SCALE GENOMIC DNA]</scope>
    <source>
        <strain evidence="1 2">B856</strain>
    </source>
</reference>
<dbReference type="AlphaFoldDB" id="A0A448YZ89"/>
<sequence>MWFGSRTSASAKRDLSFRSRTISSKSLVLDSSAGVQDRVEVVEVGLHMSFAIRSSSSSVLAPTPANMTLMFLNSFLERLHLRLSSWSSQLGEAGSRETILVPGYFLLMARHVNPRQLPTSTKSFPGPKASSSPLIPPLSTSWSEFKAFTMKYNPSSPLGAHIW</sequence>
<proteinExistence type="predicted"/>
<gene>
    <name evidence="1" type="ORF">PSNMU_V1.4_AUG-EV-PASAV3_0018460</name>
</gene>
<keyword evidence="2" id="KW-1185">Reference proteome</keyword>
<dbReference type="Proteomes" id="UP000291116">
    <property type="component" value="Unassembled WGS sequence"/>
</dbReference>
<protein>
    <submittedName>
        <fullName evidence="1">Uncharacterized protein</fullName>
    </submittedName>
</protein>